<accession>A0A1T4UVS6</accession>
<reference evidence="2" key="1">
    <citation type="submission" date="2017-02" db="EMBL/GenBank/DDBJ databases">
        <authorList>
            <person name="Varghese N."/>
            <person name="Submissions S."/>
        </authorList>
    </citation>
    <scope>NUCLEOTIDE SEQUENCE [LARGE SCALE GENOMIC DNA]</scope>
    <source>
        <strain evidence="2">DSM 22720</strain>
    </source>
</reference>
<sequence>MTLLTQSYNVASLFIGKVVPLKALISASETSFTVSFVIHLANPNTGTGHSKEV</sequence>
<organism evidence="1 2">
    <name type="scientific">Enterovibrio nigricans DSM 22720</name>
    <dbReference type="NCBI Taxonomy" id="1121868"/>
    <lineage>
        <taxon>Bacteria</taxon>
        <taxon>Pseudomonadati</taxon>
        <taxon>Pseudomonadota</taxon>
        <taxon>Gammaproteobacteria</taxon>
        <taxon>Vibrionales</taxon>
        <taxon>Vibrionaceae</taxon>
        <taxon>Enterovibrio</taxon>
    </lineage>
</organism>
<keyword evidence="2" id="KW-1185">Reference proteome</keyword>
<proteinExistence type="predicted"/>
<dbReference type="Proteomes" id="UP000190162">
    <property type="component" value="Unassembled WGS sequence"/>
</dbReference>
<dbReference type="AlphaFoldDB" id="A0A1T4UVS6"/>
<gene>
    <name evidence="1" type="ORF">SAMN02745132_02631</name>
</gene>
<name>A0A1T4UVS6_9GAMM</name>
<evidence type="ECO:0000313" key="2">
    <source>
        <dbReference type="Proteomes" id="UP000190162"/>
    </source>
</evidence>
<protein>
    <submittedName>
        <fullName evidence="1">Uncharacterized protein</fullName>
    </submittedName>
</protein>
<dbReference type="EMBL" id="FUXU01000032">
    <property type="protein sequence ID" value="SKA56738.1"/>
    <property type="molecule type" value="Genomic_DNA"/>
</dbReference>
<evidence type="ECO:0000313" key="1">
    <source>
        <dbReference type="EMBL" id="SKA56738.1"/>
    </source>
</evidence>